<evidence type="ECO:0000313" key="2">
    <source>
        <dbReference type="EMBL" id="KAB0681282.1"/>
    </source>
</evidence>
<feature type="transmembrane region" description="Helical" evidence="1">
    <location>
        <begin position="12"/>
        <end position="36"/>
    </location>
</feature>
<dbReference type="InterPro" id="IPR025597">
    <property type="entry name" value="DUF4345"/>
</dbReference>
<keyword evidence="3" id="KW-1185">Reference proteome</keyword>
<dbReference type="RefSeq" id="WP_150968479.1">
    <property type="nucleotide sequence ID" value="NZ_VZDO01000003.1"/>
</dbReference>
<keyword evidence="1" id="KW-1133">Transmembrane helix</keyword>
<feature type="transmembrane region" description="Helical" evidence="1">
    <location>
        <begin position="105"/>
        <end position="129"/>
    </location>
</feature>
<accession>A0A7V7PRF5</accession>
<evidence type="ECO:0000313" key="3">
    <source>
        <dbReference type="Proteomes" id="UP000432089"/>
    </source>
</evidence>
<gene>
    <name evidence="2" type="ORF">F6X38_05160</name>
</gene>
<feature type="transmembrane region" description="Helical" evidence="1">
    <location>
        <begin position="79"/>
        <end position="98"/>
    </location>
</feature>
<dbReference type="AlphaFoldDB" id="A0A7V7PRF5"/>
<protein>
    <submittedName>
        <fullName evidence="2">DUF4345 domain-containing protein</fullName>
    </submittedName>
</protein>
<organism evidence="2 3">
    <name type="scientific">Plantimonas leprariae</name>
    <dbReference type="NCBI Taxonomy" id="2615207"/>
    <lineage>
        <taxon>Bacteria</taxon>
        <taxon>Pseudomonadati</taxon>
        <taxon>Pseudomonadota</taxon>
        <taxon>Alphaproteobacteria</taxon>
        <taxon>Hyphomicrobiales</taxon>
        <taxon>Aurantimonadaceae</taxon>
        <taxon>Plantimonas</taxon>
    </lineage>
</organism>
<proteinExistence type="predicted"/>
<dbReference type="Proteomes" id="UP000432089">
    <property type="component" value="Unassembled WGS sequence"/>
</dbReference>
<keyword evidence="1" id="KW-0472">Membrane</keyword>
<evidence type="ECO:0000256" key="1">
    <source>
        <dbReference type="SAM" id="Phobius"/>
    </source>
</evidence>
<reference evidence="2 3" key="1">
    <citation type="submission" date="2019-09" db="EMBL/GenBank/DDBJ databases">
        <title>YIM 132180 draft genome.</title>
        <authorList>
            <person name="Zhang K."/>
        </authorList>
    </citation>
    <scope>NUCLEOTIDE SEQUENCE [LARGE SCALE GENOMIC DNA]</scope>
    <source>
        <strain evidence="2 3">YIM 132180</strain>
    </source>
</reference>
<name>A0A7V7PRF5_9HYPH</name>
<dbReference type="Pfam" id="PF14248">
    <property type="entry name" value="DUF4345"/>
    <property type="match status" value="1"/>
</dbReference>
<sequence length="131" mass="13617">MEFALPETNADWLPFVAGAVTLLVGLVGLFAPKLLLRILKLQALPVRPEAVAEGRSTIGGFYIGTGLMTVLLFDQPVVQIMLGGAWALAAFGRLVSILSDKGGTVFNAAALVLQLALAAMPLASAFGLVPN</sequence>
<comment type="caution">
    <text evidence="2">The sequence shown here is derived from an EMBL/GenBank/DDBJ whole genome shotgun (WGS) entry which is preliminary data.</text>
</comment>
<dbReference type="EMBL" id="VZDO01000003">
    <property type="protein sequence ID" value="KAB0681282.1"/>
    <property type="molecule type" value="Genomic_DNA"/>
</dbReference>
<feature type="transmembrane region" description="Helical" evidence="1">
    <location>
        <begin position="57"/>
        <end position="73"/>
    </location>
</feature>
<keyword evidence="1" id="KW-0812">Transmembrane</keyword>